<keyword evidence="4" id="KW-1133">Transmembrane helix</keyword>
<dbReference type="InterPro" id="IPR036259">
    <property type="entry name" value="MFS_trans_sf"/>
</dbReference>
<dbReference type="KEGG" id="mbe:MBM_07832"/>
<dbReference type="Pfam" id="PF07690">
    <property type="entry name" value="MFS_1"/>
    <property type="match status" value="1"/>
</dbReference>
<comment type="similarity">
    <text evidence="2">Belongs to the major facilitator superfamily. Monocarboxylate porter (TC 2.A.1.13) family.</text>
</comment>
<feature type="transmembrane region" description="Helical" evidence="4">
    <location>
        <begin position="181"/>
        <end position="204"/>
    </location>
</feature>
<dbReference type="SUPFAM" id="SSF103473">
    <property type="entry name" value="MFS general substrate transporter"/>
    <property type="match status" value="1"/>
</dbReference>
<dbReference type="GO" id="GO:0016020">
    <property type="term" value="C:membrane"/>
    <property type="evidence" value="ECO:0007669"/>
    <property type="project" value="UniProtKB-SubCell"/>
</dbReference>
<dbReference type="InterPro" id="IPR020846">
    <property type="entry name" value="MFS_dom"/>
</dbReference>
<dbReference type="PANTHER" id="PTHR11360:SF284">
    <property type="entry name" value="EG:103B4.3 PROTEIN-RELATED"/>
    <property type="match status" value="1"/>
</dbReference>
<feature type="region of interest" description="Disordered" evidence="3">
    <location>
        <begin position="33"/>
        <end position="68"/>
    </location>
</feature>
<evidence type="ECO:0000256" key="1">
    <source>
        <dbReference type="ARBA" id="ARBA00004141"/>
    </source>
</evidence>
<name>K1WAA1_MARBU</name>
<evidence type="ECO:0000256" key="3">
    <source>
        <dbReference type="SAM" id="MobiDB-lite"/>
    </source>
</evidence>
<keyword evidence="4" id="KW-0812">Transmembrane</keyword>
<dbReference type="Gene3D" id="1.20.1250.20">
    <property type="entry name" value="MFS general substrate transporter like domains"/>
    <property type="match status" value="2"/>
</dbReference>
<dbReference type="OMA" id="CFFTMWG"/>
<feature type="transmembrane region" description="Helical" evidence="4">
    <location>
        <begin position="129"/>
        <end position="148"/>
    </location>
</feature>
<feature type="domain" description="Major facilitator superfamily (MFS) profile" evidence="5">
    <location>
        <begin position="88"/>
        <end position="478"/>
    </location>
</feature>
<feature type="transmembrane region" description="Helical" evidence="4">
    <location>
        <begin position="216"/>
        <end position="240"/>
    </location>
</feature>
<keyword evidence="4" id="KW-0472">Membrane</keyword>
<evidence type="ECO:0000313" key="7">
    <source>
        <dbReference type="Proteomes" id="UP000006753"/>
    </source>
</evidence>
<protein>
    <submittedName>
        <fullName evidence="6">MFS transporter</fullName>
    </submittedName>
</protein>
<feature type="transmembrane region" description="Helical" evidence="4">
    <location>
        <begin position="292"/>
        <end position="309"/>
    </location>
</feature>
<dbReference type="HOGENOM" id="CLU_001265_1_0_1"/>
<dbReference type="eggNOG" id="KOG2504">
    <property type="taxonomic scope" value="Eukaryota"/>
</dbReference>
<evidence type="ECO:0000259" key="5">
    <source>
        <dbReference type="PROSITE" id="PS50850"/>
    </source>
</evidence>
<proteinExistence type="inferred from homology"/>
<dbReference type="GO" id="GO:0022857">
    <property type="term" value="F:transmembrane transporter activity"/>
    <property type="evidence" value="ECO:0007669"/>
    <property type="project" value="InterPro"/>
</dbReference>
<organism evidence="6 7">
    <name type="scientific">Marssonina brunnea f. sp. multigermtubi (strain MB_m1)</name>
    <name type="common">Marssonina leaf spot fungus</name>
    <dbReference type="NCBI Taxonomy" id="1072389"/>
    <lineage>
        <taxon>Eukaryota</taxon>
        <taxon>Fungi</taxon>
        <taxon>Dikarya</taxon>
        <taxon>Ascomycota</taxon>
        <taxon>Pezizomycotina</taxon>
        <taxon>Leotiomycetes</taxon>
        <taxon>Helotiales</taxon>
        <taxon>Drepanopezizaceae</taxon>
        <taxon>Drepanopeziza</taxon>
    </lineage>
</organism>
<feature type="compositionally biased region" description="Basic and acidic residues" evidence="3">
    <location>
        <begin position="50"/>
        <end position="62"/>
    </location>
</feature>
<feature type="transmembrane region" description="Helical" evidence="4">
    <location>
        <begin position="252"/>
        <end position="272"/>
    </location>
</feature>
<sequence length="485" mass="52354">MLSARLTDLHPALASSTVGSELRDMEIRRASFSSASPPVSSTLVPSITETEPKDPEKGRLPEEGSQEIEETAHDVVLESEYPRDGGLAGWTCVLGSFFALFSTFGWLNSLGLFQTYYEQHLLKAYAPSTISWIFTTQMFLMWTGGAFFGRVVDTYGTQVVAIPCTVGCTFSIFMLSFCTSYYQIFLCQGVGFGVSAGGLFSCATTSVGQWFEKRKALALGTVLAGSSLGGVLHSLYLIILIQDHGFATAVRWSSLVVGLTGILACVLMRPRLPKKKWAESTQWIDSCLFKQATFRVYCLGTFFVVWGLFAPWNYLPSMALSHGFSNNLAVYTIVVLNAASIFGRILPAWLADRFGRFNSVSLIAFTTALSLLAFWLPTEAAADSSHAQIFAFSAVYGFASGAFISVMMPCAADLGPVATLGQRFGTYQAVVGLASLTSLPIQGALIPLDRGGFTYLIVFSGVCVAVGTVFICAARMLRVGCALRG</sequence>
<dbReference type="OrthoDB" id="5667at2759"/>
<feature type="transmembrane region" description="Helical" evidence="4">
    <location>
        <begin position="452"/>
        <end position="474"/>
    </location>
</feature>
<dbReference type="Proteomes" id="UP000006753">
    <property type="component" value="Unassembled WGS sequence"/>
</dbReference>
<feature type="transmembrane region" description="Helical" evidence="4">
    <location>
        <begin position="424"/>
        <end position="446"/>
    </location>
</feature>
<feature type="transmembrane region" description="Helical" evidence="4">
    <location>
        <begin position="87"/>
        <end position="109"/>
    </location>
</feature>
<dbReference type="PROSITE" id="PS50850">
    <property type="entry name" value="MFS"/>
    <property type="match status" value="1"/>
</dbReference>
<dbReference type="InParanoid" id="K1WAA1"/>
<dbReference type="InterPro" id="IPR050327">
    <property type="entry name" value="Proton-linked_MCT"/>
</dbReference>
<dbReference type="InterPro" id="IPR011701">
    <property type="entry name" value="MFS"/>
</dbReference>
<evidence type="ECO:0000256" key="2">
    <source>
        <dbReference type="ARBA" id="ARBA00006727"/>
    </source>
</evidence>
<dbReference type="AlphaFoldDB" id="K1WAA1"/>
<feature type="compositionally biased region" description="Low complexity" evidence="3">
    <location>
        <begin position="33"/>
        <end position="48"/>
    </location>
</feature>
<dbReference type="PANTHER" id="PTHR11360">
    <property type="entry name" value="MONOCARBOXYLATE TRANSPORTER"/>
    <property type="match status" value="1"/>
</dbReference>
<evidence type="ECO:0000313" key="6">
    <source>
        <dbReference type="EMBL" id="EKD14155.1"/>
    </source>
</evidence>
<feature type="transmembrane region" description="Helical" evidence="4">
    <location>
        <begin position="155"/>
        <end position="175"/>
    </location>
</feature>
<reference evidence="6 7" key="1">
    <citation type="journal article" date="2012" name="BMC Genomics">
        <title>Sequencing the genome of Marssonina brunnea reveals fungus-poplar co-evolution.</title>
        <authorList>
            <person name="Zhu S."/>
            <person name="Cao Y.-Z."/>
            <person name="Jiang C."/>
            <person name="Tan B.-Y."/>
            <person name="Wang Z."/>
            <person name="Feng S."/>
            <person name="Zhang L."/>
            <person name="Su X.-H."/>
            <person name="Brejova B."/>
            <person name="Vinar T."/>
            <person name="Xu M."/>
            <person name="Wang M.-X."/>
            <person name="Zhang S.-G."/>
            <person name="Huang M.-R."/>
            <person name="Wu R."/>
            <person name="Zhou Y."/>
        </authorList>
    </citation>
    <scope>NUCLEOTIDE SEQUENCE [LARGE SCALE GENOMIC DNA]</scope>
    <source>
        <strain evidence="6 7">MB_m1</strain>
    </source>
</reference>
<feature type="transmembrane region" description="Helical" evidence="4">
    <location>
        <begin position="389"/>
        <end position="412"/>
    </location>
</feature>
<keyword evidence="7" id="KW-1185">Reference proteome</keyword>
<evidence type="ECO:0000256" key="4">
    <source>
        <dbReference type="SAM" id="Phobius"/>
    </source>
</evidence>
<feature type="transmembrane region" description="Helical" evidence="4">
    <location>
        <begin position="357"/>
        <end position="377"/>
    </location>
</feature>
<accession>K1WAA1</accession>
<gene>
    <name evidence="6" type="ORF">MBM_07832</name>
</gene>
<feature type="transmembrane region" description="Helical" evidence="4">
    <location>
        <begin position="329"/>
        <end position="350"/>
    </location>
</feature>
<comment type="subcellular location">
    <subcellularLocation>
        <location evidence="1">Membrane</location>
        <topology evidence="1">Multi-pass membrane protein</topology>
    </subcellularLocation>
</comment>
<dbReference type="EMBL" id="JH921447">
    <property type="protein sequence ID" value="EKD14155.1"/>
    <property type="molecule type" value="Genomic_DNA"/>
</dbReference>